<evidence type="ECO:0000313" key="7">
    <source>
        <dbReference type="Proteomes" id="UP001496627"/>
    </source>
</evidence>
<evidence type="ECO:0000256" key="4">
    <source>
        <dbReference type="ARBA" id="ARBA00023163"/>
    </source>
</evidence>
<gene>
    <name evidence="6" type="ORF">ABK249_18190</name>
</gene>
<evidence type="ECO:0000313" key="6">
    <source>
        <dbReference type="EMBL" id="MEQ1406863.1"/>
    </source>
</evidence>
<dbReference type="InterPro" id="IPR036390">
    <property type="entry name" value="WH_DNA-bd_sf"/>
</dbReference>
<keyword evidence="2" id="KW-0805">Transcription regulation</keyword>
<dbReference type="PANTHER" id="PTHR30537">
    <property type="entry name" value="HTH-TYPE TRANSCRIPTIONAL REGULATOR"/>
    <property type="match status" value="1"/>
</dbReference>
<accession>A0ABV0M5B9</accession>
<reference evidence="6 7" key="1">
    <citation type="submission" date="2024-05" db="EMBL/GenBank/DDBJ databases">
        <title>Neorhizobium sp. Rsf11, a plant growth promoting and heavy metal resistant PAH-degrader.</title>
        <authorList>
            <person name="Golubev S.N."/>
            <person name="Muratova A.Y."/>
            <person name="Markelova M.I."/>
        </authorList>
    </citation>
    <scope>NUCLEOTIDE SEQUENCE [LARGE SCALE GENOMIC DNA]</scope>
    <source>
        <strain evidence="6 7">Rsf11</strain>
    </source>
</reference>
<name>A0ABV0M5B9_9HYPH</name>
<dbReference type="Gene3D" id="3.40.190.290">
    <property type="match status" value="1"/>
</dbReference>
<dbReference type="RefSeq" id="WP_037145142.1">
    <property type="nucleotide sequence ID" value="NZ_JBEAAL010000014.1"/>
</dbReference>
<evidence type="ECO:0000256" key="3">
    <source>
        <dbReference type="ARBA" id="ARBA00023125"/>
    </source>
</evidence>
<organism evidence="6 7">
    <name type="scientific">Neorhizobium phenanthreniclasticum</name>
    <dbReference type="NCBI Taxonomy" id="3157917"/>
    <lineage>
        <taxon>Bacteria</taxon>
        <taxon>Pseudomonadati</taxon>
        <taxon>Pseudomonadota</taxon>
        <taxon>Alphaproteobacteria</taxon>
        <taxon>Hyphomicrobiales</taxon>
        <taxon>Rhizobiaceae</taxon>
        <taxon>Rhizobium/Agrobacterium group</taxon>
        <taxon>Neorhizobium</taxon>
    </lineage>
</organism>
<dbReference type="EMBL" id="JBEAAL010000014">
    <property type="protein sequence ID" value="MEQ1406863.1"/>
    <property type="molecule type" value="Genomic_DNA"/>
</dbReference>
<dbReference type="InterPro" id="IPR000847">
    <property type="entry name" value="LysR_HTH_N"/>
</dbReference>
<dbReference type="PANTHER" id="PTHR30537:SF5">
    <property type="entry name" value="HTH-TYPE TRANSCRIPTIONAL ACTIVATOR TTDR-RELATED"/>
    <property type="match status" value="1"/>
</dbReference>
<sequence>MNMHAIGRGQAILDIERIHLVAAFAVVAEKLNFAQAASLVGVSASTLSRKVAKLESLLGMRLLERTTRTVALTEVGQLYFERCREILMRLEEADAMVSSFNTEPRGLLRVSFPVAFGRLQLSDIIAEFIEKYPNVQIEANYTDRFVNLIEEGYNAVVRIGTLSDSSLIVRKISRNRRALVTAPSYIAQHGMPQHPAELADHHCLCFSRYARAGNTWTFSRGEETEEVRVAGEFRSDSSEAIYETALRGTGIAIVARYICGNNLANGSLVQLLPDWTITPESSVYIAYASNKHLVPKTRVFSDFLVEKLRDVQW</sequence>
<protein>
    <submittedName>
        <fullName evidence="6">LysR family transcriptional regulator</fullName>
    </submittedName>
</protein>
<dbReference type="PROSITE" id="PS50931">
    <property type="entry name" value="HTH_LYSR"/>
    <property type="match status" value="1"/>
</dbReference>
<evidence type="ECO:0000256" key="1">
    <source>
        <dbReference type="ARBA" id="ARBA00009437"/>
    </source>
</evidence>
<dbReference type="CDD" id="cd08422">
    <property type="entry name" value="PBP2_CrgA_like"/>
    <property type="match status" value="1"/>
</dbReference>
<feature type="domain" description="HTH lysR-type" evidence="5">
    <location>
        <begin position="16"/>
        <end position="73"/>
    </location>
</feature>
<keyword evidence="4" id="KW-0804">Transcription</keyword>
<dbReference type="Pfam" id="PF00126">
    <property type="entry name" value="HTH_1"/>
    <property type="match status" value="1"/>
</dbReference>
<evidence type="ECO:0000259" key="5">
    <source>
        <dbReference type="PROSITE" id="PS50931"/>
    </source>
</evidence>
<dbReference type="InterPro" id="IPR058163">
    <property type="entry name" value="LysR-type_TF_proteobact-type"/>
</dbReference>
<evidence type="ECO:0000256" key="2">
    <source>
        <dbReference type="ARBA" id="ARBA00023015"/>
    </source>
</evidence>
<proteinExistence type="inferred from homology"/>
<dbReference type="SUPFAM" id="SSF53850">
    <property type="entry name" value="Periplasmic binding protein-like II"/>
    <property type="match status" value="1"/>
</dbReference>
<dbReference type="InterPro" id="IPR036388">
    <property type="entry name" value="WH-like_DNA-bd_sf"/>
</dbReference>
<keyword evidence="7" id="KW-1185">Reference proteome</keyword>
<dbReference type="Gene3D" id="1.10.10.10">
    <property type="entry name" value="Winged helix-like DNA-binding domain superfamily/Winged helix DNA-binding domain"/>
    <property type="match status" value="1"/>
</dbReference>
<dbReference type="Proteomes" id="UP001496627">
    <property type="component" value="Unassembled WGS sequence"/>
</dbReference>
<comment type="caution">
    <text evidence="6">The sequence shown here is derived from an EMBL/GenBank/DDBJ whole genome shotgun (WGS) entry which is preliminary data.</text>
</comment>
<dbReference type="SUPFAM" id="SSF46785">
    <property type="entry name" value="Winged helix' DNA-binding domain"/>
    <property type="match status" value="1"/>
</dbReference>
<comment type="similarity">
    <text evidence="1">Belongs to the LysR transcriptional regulatory family.</text>
</comment>
<dbReference type="Pfam" id="PF03466">
    <property type="entry name" value="LysR_substrate"/>
    <property type="match status" value="1"/>
</dbReference>
<dbReference type="InterPro" id="IPR005119">
    <property type="entry name" value="LysR_subst-bd"/>
</dbReference>
<keyword evidence="3" id="KW-0238">DNA-binding</keyword>